<evidence type="ECO:0000313" key="2">
    <source>
        <dbReference type="EMBL" id="KAK6644374.1"/>
    </source>
</evidence>
<sequence>MTSLVTSPTYDLSGSRTRGLSGINSKVRRKQNDLHSRNPIFFLTSSRKLSRLAEEPAGDKTQ</sequence>
<comment type="caution">
    <text evidence="2">The sequence shown here is derived from an EMBL/GenBank/DDBJ whole genome shotgun (WGS) entry which is preliminary data.</text>
</comment>
<gene>
    <name evidence="2" type="ORF">RUM43_000641</name>
</gene>
<accession>A0AAN8SE88</accession>
<dbReference type="AlphaFoldDB" id="A0AAN8SE88"/>
<feature type="region of interest" description="Disordered" evidence="1">
    <location>
        <begin position="1"/>
        <end position="31"/>
    </location>
</feature>
<feature type="compositionally biased region" description="Polar residues" evidence="1">
    <location>
        <begin position="1"/>
        <end position="24"/>
    </location>
</feature>
<dbReference type="Proteomes" id="UP001372834">
    <property type="component" value="Unassembled WGS sequence"/>
</dbReference>
<evidence type="ECO:0000313" key="3">
    <source>
        <dbReference type="Proteomes" id="UP001372834"/>
    </source>
</evidence>
<evidence type="ECO:0000256" key="1">
    <source>
        <dbReference type="SAM" id="MobiDB-lite"/>
    </source>
</evidence>
<organism evidence="2 3">
    <name type="scientific">Polyplax serrata</name>
    <name type="common">Common mouse louse</name>
    <dbReference type="NCBI Taxonomy" id="468196"/>
    <lineage>
        <taxon>Eukaryota</taxon>
        <taxon>Metazoa</taxon>
        <taxon>Ecdysozoa</taxon>
        <taxon>Arthropoda</taxon>
        <taxon>Hexapoda</taxon>
        <taxon>Insecta</taxon>
        <taxon>Pterygota</taxon>
        <taxon>Neoptera</taxon>
        <taxon>Paraneoptera</taxon>
        <taxon>Psocodea</taxon>
        <taxon>Troctomorpha</taxon>
        <taxon>Phthiraptera</taxon>
        <taxon>Anoplura</taxon>
        <taxon>Polyplacidae</taxon>
        <taxon>Polyplax</taxon>
    </lineage>
</organism>
<feature type="non-terminal residue" evidence="2">
    <location>
        <position position="62"/>
    </location>
</feature>
<name>A0AAN8SE88_POLSC</name>
<protein>
    <submittedName>
        <fullName evidence="2">Uncharacterized protein</fullName>
    </submittedName>
</protein>
<reference evidence="2 3" key="1">
    <citation type="submission" date="2023-10" db="EMBL/GenBank/DDBJ databases">
        <title>Genomes of two closely related lineages of the louse Polyplax serrata with different host specificities.</title>
        <authorList>
            <person name="Martinu J."/>
            <person name="Tarabai H."/>
            <person name="Stefka J."/>
            <person name="Hypsa V."/>
        </authorList>
    </citation>
    <scope>NUCLEOTIDE SEQUENCE [LARGE SCALE GENOMIC DNA]</scope>
    <source>
        <strain evidence="2">HR10_N</strain>
    </source>
</reference>
<dbReference type="EMBL" id="JAWJWE010000001">
    <property type="protein sequence ID" value="KAK6644374.1"/>
    <property type="molecule type" value="Genomic_DNA"/>
</dbReference>
<proteinExistence type="predicted"/>